<feature type="region of interest" description="Disordered" evidence="1">
    <location>
        <begin position="28"/>
        <end position="67"/>
    </location>
</feature>
<feature type="compositionally biased region" description="Basic and acidic residues" evidence="1">
    <location>
        <begin position="44"/>
        <end position="53"/>
    </location>
</feature>
<evidence type="ECO:0000313" key="2">
    <source>
        <dbReference type="EMBL" id="CAB4294547.1"/>
    </source>
</evidence>
<feature type="compositionally biased region" description="Basic residues" evidence="1">
    <location>
        <begin position="55"/>
        <end position="65"/>
    </location>
</feature>
<name>A0A6J5W3W3_PRUAR</name>
<proteinExistence type="predicted"/>
<gene>
    <name evidence="2" type="ORF">ORAREDHAP_LOCUS5436</name>
</gene>
<accession>A0A6J5W3W3</accession>
<evidence type="ECO:0000256" key="1">
    <source>
        <dbReference type="SAM" id="MobiDB-lite"/>
    </source>
</evidence>
<reference evidence="3" key="1">
    <citation type="journal article" date="2020" name="Genome Biol.">
        <title>Gamete binning: chromosome-level and haplotype-resolved genome assembly enabled by high-throughput single-cell sequencing of gamete genomes.</title>
        <authorList>
            <person name="Campoy J.A."/>
            <person name="Sun H."/>
            <person name="Goel M."/>
            <person name="Jiao W.-B."/>
            <person name="Folz-Donahue K."/>
            <person name="Wang N."/>
            <person name="Rubio M."/>
            <person name="Liu C."/>
            <person name="Kukat C."/>
            <person name="Ruiz D."/>
            <person name="Huettel B."/>
            <person name="Schneeberger K."/>
        </authorList>
    </citation>
    <scope>NUCLEOTIDE SEQUENCE [LARGE SCALE GENOMIC DNA]</scope>
    <source>
        <strain evidence="3">cv. Rojo Pasion</strain>
    </source>
</reference>
<evidence type="ECO:0000313" key="3">
    <source>
        <dbReference type="Proteomes" id="UP000507245"/>
    </source>
</evidence>
<protein>
    <submittedName>
        <fullName evidence="2">Uncharacterized protein</fullName>
    </submittedName>
</protein>
<dbReference type="AlphaFoldDB" id="A0A6J5W3W3"/>
<sequence length="127" mass="14670">MMQLSLYKLWRQRDFGRSACKLRHVKGGGSYGLQMRKPPKHLKAVHEQPESHTPKSNKKGKRASKQRFTVGDFSPTNYLWFYLSYCSVEPFAVEATLIEIGVGSRPVRRLMLVWSCKLCDTVFGCYH</sequence>
<dbReference type="Proteomes" id="UP000507245">
    <property type="component" value="Unassembled WGS sequence"/>
</dbReference>
<dbReference type="EMBL" id="CAEKKB010000001">
    <property type="protein sequence ID" value="CAB4294547.1"/>
    <property type="molecule type" value="Genomic_DNA"/>
</dbReference>
<organism evidence="2 3">
    <name type="scientific">Prunus armeniaca</name>
    <name type="common">Apricot</name>
    <name type="synonym">Armeniaca vulgaris</name>
    <dbReference type="NCBI Taxonomy" id="36596"/>
    <lineage>
        <taxon>Eukaryota</taxon>
        <taxon>Viridiplantae</taxon>
        <taxon>Streptophyta</taxon>
        <taxon>Embryophyta</taxon>
        <taxon>Tracheophyta</taxon>
        <taxon>Spermatophyta</taxon>
        <taxon>Magnoliopsida</taxon>
        <taxon>eudicotyledons</taxon>
        <taxon>Gunneridae</taxon>
        <taxon>Pentapetalae</taxon>
        <taxon>rosids</taxon>
        <taxon>fabids</taxon>
        <taxon>Rosales</taxon>
        <taxon>Rosaceae</taxon>
        <taxon>Amygdaloideae</taxon>
        <taxon>Amygdaleae</taxon>
        <taxon>Prunus</taxon>
    </lineage>
</organism>
<keyword evidence="3" id="KW-1185">Reference proteome</keyword>